<proteinExistence type="predicted"/>
<protein>
    <recommendedName>
        <fullName evidence="3">Peptidase A2 domain-containing protein</fullName>
    </recommendedName>
</protein>
<dbReference type="InterPro" id="IPR001969">
    <property type="entry name" value="Aspartic_peptidase_AS"/>
</dbReference>
<dbReference type="Gramene" id="PNW76613">
    <property type="protein sequence ID" value="PNW76613"/>
    <property type="gene ID" value="CHLRE_11g467734v5"/>
</dbReference>
<keyword evidence="2" id="KW-1185">Reference proteome</keyword>
<dbReference type="CDD" id="cd00303">
    <property type="entry name" value="retropepsin_like"/>
    <property type="match status" value="1"/>
</dbReference>
<evidence type="ECO:0008006" key="3">
    <source>
        <dbReference type="Google" id="ProtNLM"/>
    </source>
</evidence>
<evidence type="ECO:0000313" key="2">
    <source>
        <dbReference type="Proteomes" id="UP000006906"/>
    </source>
</evidence>
<dbReference type="OrthoDB" id="1436782at2759"/>
<dbReference type="GeneID" id="66055258"/>
<organism evidence="1 2">
    <name type="scientific">Chlamydomonas reinhardtii</name>
    <name type="common">Chlamydomonas smithii</name>
    <dbReference type="NCBI Taxonomy" id="3055"/>
    <lineage>
        <taxon>Eukaryota</taxon>
        <taxon>Viridiplantae</taxon>
        <taxon>Chlorophyta</taxon>
        <taxon>core chlorophytes</taxon>
        <taxon>Chlorophyceae</taxon>
        <taxon>CS clade</taxon>
        <taxon>Chlamydomonadales</taxon>
        <taxon>Chlamydomonadaceae</taxon>
        <taxon>Chlamydomonas</taxon>
    </lineage>
</organism>
<sequence>MTLLQEYATGTPLFATSADSNQLDPAPQDLQAWYDPPQQPKLRVASPDNALIFKCRIGHTQHKVLIDTGASHSIVSKNALPPGLTVAPHGAKEVEVADGKRVTLEGTAQLPLHIQKYTAAVPALVMPSLLPGVDLILGMDWMRANGVKLDIPNLTCLLTKPANGSTKHILLVADSCNKGSTAGGEDTNAGVAHMKAICAMLAATTPDLMSASAARRAMRKNVPGMLVVVRESALPSCCVIAGVCPAALSLVVVEDSGGFFQVFPFHQDARFVTWGEEPGRPPGLGR</sequence>
<dbReference type="InParanoid" id="A0A2K3D7V4"/>
<gene>
    <name evidence="1" type="ORF">CHLRE_11g467734v5</name>
</gene>
<dbReference type="InterPro" id="IPR021109">
    <property type="entry name" value="Peptidase_aspartic_dom_sf"/>
</dbReference>
<dbReference type="Gene3D" id="2.40.70.10">
    <property type="entry name" value="Acid Proteases"/>
    <property type="match status" value="1"/>
</dbReference>
<accession>A0A2K3D7V4</accession>
<reference evidence="1 2" key="1">
    <citation type="journal article" date="2007" name="Science">
        <title>The Chlamydomonas genome reveals the evolution of key animal and plant functions.</title>
        <authorList>
            <person name="Merchant S.S."/>
            <person name="Prochnik S.E."/>
            <person name="Vallon O."/>
            <person name="Harris E.H."/>
            <person name="Karpowicz S.J."/>
            <person name="Witman G.B."/>
            <person name="Terry A."/>
            <person name="Salamov A."/>
            <person name="Fritz-Laylin L.K."/>
            <person name="Marechal-Drouard L."/>
            <person name="Marshall W.F."/>
            <person name="Qu L.H."/>
            <person name="Nelson D.R."/>
            <person name="Sanderfoot A.A."/>
            <person name="Spalding M.H."/>
            <person name="Kapitonov V.V."/>
            <person name="Ren Q."/>
            <person name="Ferris P."/>
            <person name="Lindquist E."/>
            <person name="Shapiro H."/>
            <person name="Lucas S.M."/>
            <person name="Grimwood J."/>
            <person name="Schmutz J."/>
            <person name="Cardol P."/>
            <person name="Cerutti H."/>
            <person name="Chanfreau G."/>
            <person name="Chen C.L."/>
            <person name="Cognat V."/>
            <person name="Croft M.T."/>
            <person name="Dent R."/>
            <person name="Dutcher S."/>
            <person name="Fernandez E."/>
            <person name="Fukuzawa H."/>
            <person name="Gonzalez-Ballester D."/>
            <person name="Gonzalez-Halphen D."/>
            <person name="Hallmann A."/>
            <person name="Hanikenne M."/>
            <person name="Hippler M."/>
            <person name="Inwood W."/>
            <person name="Jabbari K."/>
            <person name="Kalanon M."/>
            <person name="Kuras R."/>
            <person name="Lefebvre P.A."/>
            <person name="Lemaire S.D."/>
            <person name="Lobanov A.V."/>
            <person name="Lohr M."/>
            <person name="Manuell A."/>
            <person name="Meier I."/>
            <person name="Mets L."/>
            <person name="Mittag M."/>
            <person name="Mittelmeier T."/>
            <person name="Moroney J.V."/>
            <person name="Moseley J."/>
            <person name="Napoli C."/>
            <person name="Nedelcu A.M."/>
            <person name="Niyogi K."/>
            <person name="Novoselov S.V."/>
            <person name="Paulsen I.T."/>
            <person name="Pazour G."/>
            <person name="Purton S."/>
            <person name="Ral J.P."/>
            <person name="Riano-Pachon D.M."/>
            <person name="Riekhof W."/>
            <person name="Rymarquis L."/>
            <person name="Schroda M."/>
            <person name="Stern D."/>
            <person name="Umen J."/>
            <person name="Willows R."/>
            <person name="Wilson N."/>
            <person name="Zimmer S.L."/>
            <person name="Allmer J."/>
            <person name="Balk J."/>
            <person name="Bisova K."/>
            <person name="Chen C.J."/>
            <person name="Elias M."/>
            <person name="Gendler K."/>
            <person name="Hauser C."/>
            <person name="Lamb M.R."/>
            <person name="Ledford H."/>
            <person name="Long J.C."/>
            <person name="Minagawa J."/>
            <person name="Page M.D."/>
            <person name="Pan J."/>
            <person name="Pootakham W."/>
            <person name="Roje S."/>
            <person name="Rose A."/>
            <person name="Stahlberg E."/>
            <person name="Terauchi A.M."/>
            <person name="Yang P."/>
            <person name="Ball S."/>
            <person name="Bowler C."/>
            <person name="Dieckmann C.L."/>
            <person name="Gladyshev V.N."/>
            <person name="Green P."/>
            <person name="Jorgensen R."/>
            <person name="Mayfield S."/>
            <person name="Mueller-Roeber B."/>
            <person name="Rajamani S."/>
            <person name="Sayre R.T."/>
            <person name="Brokstein P."/>
            <person name="Dubchak I."/>
            <person name="Goodstein D."/>
            <person name="Hornick L."/>
            <person name="Huang Y.W."/>
            <person name="Jhaveri J."/>
            <person name="Luo Y."/>
            <person name="Martinez D."/>
            <person name="Ngau W.C."/>
            <person name="Otillar B."/>
            <person name="Poliakov A."/>
            <person name="Porter A."/>
            <person name="Szajkowski L."/>
            <person name="Werner G."/>
            <person name="Zhou K."/>
            <person name="Grigoriev I.V."/>
            <person name="Rokhsar D.S."/>
            <person name="Grossman A.R."/>
        </authorList>
    </citation>
    <scope>NUCLEOTIDE SEQUENCE [LARGE SCALE GENOMIC DNA]</scope>
    <source>
        <strain evidence="2">CC-503</strain>
    </source>
</reference>
<dbReference type="AlphaFoldDB" id="A0A2K3D7V4"/>
<dbReference type="Pfam" id="PF13975">
    <property type="entry name" value="gag-asp_proteas"/>
    <property type="match status" value="1"/>
</dbReference>
<name>A0A2K3D7V4_CHLRE</name>
<dbReference type="GO" id="GO:0006508">
    <property type="term" value="P:proteolysis"/>
    <property type="evidence" value="ECO:0007669"/>
    <property type="project" value="InterPro"/>
</dbReference>
<dbReference type="Proteomes" id="UP000006906">
    <property type="component" value="Chromosome 11"/>
</dbReference>
<dbReference type="KEGG" id="cre:CHLRE_11g467734v5"/>
<dbReference type="PROSITE" id="PS00141">
    <property type="entry name" value="ASP_PROTEASE"/>
    <property type="match status" value="1"/>
</dbReference>
<dbReference type="GO" id="GO:0004190">
    <property type="term" value="F:aspartic-type endopeptidase activity"/>
    <property type="evidence" value="ECO:0007669"/>
    <property type="project" value="InterPro"/>
</dbReference>
<dbReference type="RefSeq" id="XP_042919495.1">
    <property type="nucleotide sequence ID" value="XM_043067498.1"/>
</dbReference>
<dbReference type="EMBL" id="CM008972">
    <property type="protein sequence ID" value="PNW76613.1"/>
    <property type="molecule type" value="Genomic_DNA"/>
</dbReference>
<dbReference type="SUPFAM" id="SSF50630">
    <property type="entry name" value="Acid proteases"/>
    <property type="match status" value="1"/>
</dbReference>
<evidence type="ECO:0000313" key="1">
    <source>
        <dbReference type="EMBL" id="PNW76613.1"/>
    </source>
</evidence>